<reference evidence="2" key="1">
    <citation type="submission" date="2023-10" db="EMBL/GenBank/DDBJ databases">
        <title>Genome assembly of Pristionchus species.</title>
        <authorList>
            <person name="Yoshida K."/>
            <person name="Sommer R.J."/>
        </authorList>
    </citation>
    <scope>NUCLEOTIDE SEQUENCE</scope>
    <source>
        <strain evidence="2">RS0144</strain>
    </source>
</reference>
<comment type="caution">
    <text evidence="2">The sequence shown here is derived from an EMBL/GenBank/DDBJ whole genome shotgun (WGS) entry which is preliminary data.</text>
</comment>
<gene>
    <name evidence="2" type="ORF">PENTCL1PPCAC_7012</name>
</gene>
<proteinExistence type="predicted"/>
<dbReference type="EMBL" id="BTSX01000002">
    <property type="protein sequence ID" value="GMS84837.1"/>
    <property type="molecule type" value="Genomic_DNA"/>
</dbReference>
<feature type="region of interest" description="Disordered" evidence="1">
    <location>
        <begin position="1"/>
        <end position="78"/>
    </location>
</feature>
<keyword evidence="3" id="KW-1185">Reference proteome</keyword>
<dbReference type="AlphaFoldDB" id="A0AAV5SN87"/>
<name>A0AAV5SN87_9BILA</name>
<organism evidence="2 3">
    <name type="scientific">Pristionchus entomophagus</name>
    <dbReference type="NCBI Taxonomy" id="358040"/>
    <lineage>
        <taxon>Eukaryota</taxon>
        <taxon>Metazoa</taxon>
        <taxon>Ecdysozoa</taxon>
        <taxon>Nematoda</taxon>
        <taxon>Chromadorea</taxon>
        <taxon>Rhabditida</taxon>
        <taxon>Rhabditina</taxon>
        <taxon>Diplogasteromorpha</taxon>
        <taxon>Diplogasteroidea</taxon>
        <taxon>Neodiplogasteridae</taxon>
        <taxon>Pristionchus</taxon>
    </lineage>
</organism>
<evidence type="ECO:0000313" key="2">
    <source>
        <dbReference type="EMBL" id="GMS84837.1"/>
    </source>
</evidence>
<feature type="compositionally biased region" description="Low complexity" evidence="1">
    <location>
        <begin position="18"/>
        <end position="33"/>
    </location>
</feature>
<accession>A0AAV5SN87</accession>
<protein>
    <submittedName>
        <fullName evidence="2">Uncharacterized protein</fullName>
    </submittedName>
</protein>
<evidence type="ECO:0000313" key="3">
    <source>
        <dbReference type="Proteomes" id="UP001432027"/>
    </source>
</evidence>
<dbReference type="Proteomes" id="UP001432027">
    <property type="component" value="Unassembled WGS sequence"/>
</dbReference>
<evidence type="ECO:0000256" key="1">
    <source>
        <dbReference type="SAM" id="MobiDB-lite"/>
    </source>
</evidence>
<sequence>MKAKDFRPSPHSSLQQGSSTVSTAVTATRATTTNQTHTPSGRDKKSDADVVMCHHIPASHRGNRPMPTSSTPPRMERDVLPTVSSDIEILHRWPFSSHHCMDRRFTPLLPSLSLHQ</sequence>